<dbReference type="EMBL" id="UINC01171260">
    <property type="protein sequence ID" value="SVD75738.1"/>
    <property type="molecule type" value="Genomic_DNA"/>
</dbReference>
<organism evidence="1">
    <name type="scientific">marine metagenome</name>
    <dbReference type="NCBI Taxonomy" id="408172"/>
    <lineage>
        <taxon>unclassified sequences</taxon>
        <taxon>metagenomes</taxon>
        <taxon>ecological metagenomes</taxon>
    </lineage>
</organism>
<protein>
    <submittedName>
        <fullName evidence="1">Uncharacterized protein</fullName>
    </submittedName>
</protein>
<evidence type="ECO:0000313" key="1">
    <source>
        <dbReference type="EMBL" id="SVD75738.1"/>
    </source>
</evidence>
<dbReference type="AlphaFoldDB" id="A0A382XZP8"/>
<sequence>MDNRVGKNRTHTTLLYRTELLGKLSGI</sequence>
<accession>A0A382XZP8</accession>
<name>A0A382XZP8_9ZZZZ</name>
<proteinExistence type="predicted"/>
<reference evidence="1" key="1">
    <citation type="submission" date="2018-05" db="EMBL/GenBank/DDBJ databases">
        <authorList>
            <person name="Lanie J.A."/>
            <person name="Ng W.-L."/>
            <person name="Kazmierczak K.M."/>
            <person name="Andrzejewski T.M."/>
            <person name="Davidsen T.M."/>
            <person name="Wayne K.J."/>
            <person name="Tettelin H."/>
            <person name="Glass J.I."/>
            <person name="Rusch D."/>
            <person name="Podicherti R."/>
            <person name="Tsui H.-C.T."/>
            <person name="Winkler M.E."/>
        </authorList>
    </citation>
    <scope>NUCLEOTIDE SEQUENCE</scope>
</reference>
<gene>
    <name evidence="1" type="ORF">METZ01_LOCUS428592</name>
</gene>